<feature type="region of interest" description="Disordered" evidence="1">
    <location>
        <begin position="29"/>
        <end position="50"/>
    </location>
</feature>
<dbReference type="Gene3D" id="3.40.50.300">
    <property type="entry name" value="P-loop containing nucleotide triphosphate hydrolases"/>
    <property type="match status" value="1"/>
</dbReference>
<gene>
    <name evidence="3" type="ORF">SM611_37205</name>
</gene>
<dbReference type="RefSeq" id="WP_371955134.1">
    <property type="nucleotide sequence ID" value="NZ_JAXCEI010000035.1"/>
</dbReference>
<dbReference type="Pfam" id="PF07728">
    <property type="entry name" value="AAA_5"/>
    <property type="match status" value="1"/>
</dbReference>
<keyword evidence="4" id="KW-1185">Reference proteome</keyword>
<feature type="compositionally biased region" description="Low complexity" evidence="1">
    <location>
        <begin position="35"/>
        <end position="44"/>
    </location>
</feature>
<evidence type="ECO:0000259" key="2">
    <source>
        <dbReference type="SMART" id="SM00382"/>
    </source>
</evidence>
<organism evidence="3 4">
    <name type="scientific">Actinomadura monticuli</name>
    <dbReference type="NCBI Taxonomy" id="3097367"/>
    <lineage>
        <taxon>Bacteria</taxon>
        <taxon>Bacillati</taxon>
        <taxon>Actinomycetota</taxon>
        <taxon>Actinomycetes</taxon>
        <taxon>Streptosporangiales</taxon>
        <taxon>Thermomonosporaceae</taxon>
        <taxon>Actinomadura</taxon>
    </lineage>
</organism>
<dbReference type="InterPro" id="IPR003593">
    <property type="entry name" value="AAA+_ATPase"/>
</dbReference>
<evidence type="ECO:0000313" key="3">
    <source>
        <dbReference type="EMBL" id="MFA1544594.1"/>
    </source>
</evidence>
<dbReference type="SMART" id="SM00382">
    <property type="entry name" value="AAA"/>
    <property type="match status" value="1"/>
</dbReference>
<dbReference type="InterPro" id="IPR011704">
    <property type="entry name" value="ATPase_dyneun-rel_AAA"/>
</dbReference>
<feature type="region of interest" description="Disordered" evidence="1">
    <location>
        <begin position="1"/>
        <end position="20"/>
    </location>
</feature>
<dbReference type="InterPro" id="IPR027417">
    <property type="entry name" value="P-loop_NTPase"/>
</dbReference>
<sequence length="329" mass="36431">MSDWRIYQGTRTPHDGIDRLPPPLAWRRFEGDPSPADAPDPAWRPGDRDRARSFLPDPATIDLTNAALYLRRPLLVTGQAGVGKSTLALSIAYELGLGPILRWPITSRSTLKEGLYTYDAIGRLHDVNLKEGAAQSDIGRYLTLGPLGTALLPRARPRVLLIDEIDKSDIDLPNDLLTIFEEGEFDVPELVRITQDRPEVQVTTADGTGRVSVRNGRVRCAAFPVIVLTSNGEREFPPAFLRRCVPLAISPPTREQLAEIVHARLGAEMVETSGDLLDAFVERQRNGRELATDQLLNAVYFRFEAARGQGTGVEQVAEKLIEHLRTTTD</sequence>
<reference evidence="3 4" key="1">
    <citation type="submission" date="2023-11" db="EMBL/GenBank/DDBJ databases">
        <title>Actinomadura monticuli sp. nov., isolated from volcanic ash.</title>
        <authorList>
            <person name="Lee S.D."/>
            <person name="Yang H."/>
            <person name="Kim I.S."/>
        </authorList>
    </citation>
    <scope>NUCLEOTIDE SEQUENCE [LARGE SCALE GENOMIC DNA]</scope>
    <source>
        <strain evidence="3 4">DLS-62</strain>
    </source>
</reference>
<dbReference type="EMBL" id="JAXCEI010000035">
    <property type="protein sequence ID" value="MFA1544594.1"/>
    <property type="molecule type" value="Genomic_DNA"/>
</dbReference>
<dbReference type="Proteomes" id="UP001569963">
    <property type="component" value="Unassembled WGS sequence"/>
</dbReference>
<comment type="caution">
    <text evidence="3">The sequence shown here is derived from an EMBL/GenBank/DDBJ whole genome shotgun (WGS) entry which is preliminary data.</text>
</comment>
<evidence type="ECO:0000256" key="1">
    <source>
        <dbReference type="SAM" id="MobiDB-lite"/>
    </source>
</evidence>
<protein>
    <submittedName>
        <fullName evidence="3">MoxR family ATPase</fullName>
    </submittedName>
</protein>
<dbReference type="SUPFAM" id="SSF52540">
    <property type="entry name" value="P-loop containing nucleoside triphosphate hydrolases"/>
    <property type="match status" value="1"/>
</dbReference>
<accession>A0ABV4QPX3</accession>
<proteinExistence type="predicted"/>
<evidence type="ECO:0000313" key="4">
    <source>
        <dbReference type="Proteomes" id="UP001569963"/>
    </source>
</evidence>
<name>A0ABV4QPX3_9ACTN</name>
<feature type="domain" description="AAA+ ATPase" evidence="2">
    <location>
        <begin position="70"/>
        <end position="255"/>
    </location>
</feature>